<feature type="domain" description="Fusion protein IQCJ-SCHIP1 N-terminal" evidence="2">
    <location>
        <begin position="42"/>
        <end position="140"/>
    </location>
</feature>
<feature type="region of interest" description="Disordered" evidence="1">
    <location>
        <begin position="1"/>
        <end position="34"/>
    </location>
</feature>
<organism evidence="3 4">
    <name type="scientific">Grus japonensis</name>
    <name type="common">Japanese crane</name>
    <name type="synonym">Red-crowned crane</name>
    <dbReference type="NCBI Taxonomy" id="30415"/>
    <lineage>
        <taxon>Eukaryota</taxon>
        <taxon>Metazoa</taxon>
        <taxon>Chordata</taxon>
        <taxon>Craniata</taxon>
        <taxon>Vertebrata</taxon>
        <taxon>Euteleostomi</taxon>
        <taxon>Archelosauria</taxon>
        <taxon>Archosauria</taxon>
        <taxon>Dinosauria</taxon>
        <taxon>Saurischia</taxon>
        <taxon>Theropoda</taxon>
        <taxon>Coelurosauria</taxon>
        <taxon>Aves</taxon>
        <taxon>Neognathae</taxon>
        <taxon>Neoaves</taxon>
        <taxon>Gruiformes</taxon>
        <taxon>Gruidae</taxon>
        <taxon>Grus</taxon>
    </lineage>
</organism>
<gene>
    <name evidence="3" type="ORF">GRJ2_001842900</name>
</gene>
<evidence type="ECO:0000313" key="3">
    <source>
        <dbReference type="EMBL" id="GAB0193776.1"/>
    </source>
</evidence>
<dbReference type="EMBL" id="BAAFJT010000009">
    <property type="protein sequence ID" value="GAB0193776.1"/>
    <property type="molecule type" value="Genomic_DNA"/>
</dbReference>
<feature type="region of interest" description="Disordered" evidence="1">
    <location>
        <begin position="105"/>
        <end position="139"/>
    </location>
</feature>
<dbReference type="Proteomes" id="UP001623348">
    <property type="component" value="Unassembled WGS sequence"/>
</dbReference>
<name>A0ABC9X8K8_GRUJA</name>
<feature type="compositionally biased region" description="Polar residues" evidence="1">
    <location>
        <begin position="1"/>
        <end position="18"/>
    </location>
</feature>
<comment type="caution">
    <text evidence="3">The sequence shown here is derived from an EMBL/GenBank/DDBJ whole genome shotgun (WGS) entry which is preliminary data.</text>
</comment>
<dbReference type="AlphaFoldDB" id="A0ABC9X8K8"/>
<accession>A0ABC9X8K8</accession>
<proteinExistence type="predicted"/>
<feature type="compositionally biased region" description="Basic and acidic residues" evidence="1">
    <location>
        <begin position="105"/>
        <end position="114"/>
    </location>
</feature>
<dbReference type="PANTHER" id="PTHR35976">
    <property type="entry name" value="IQ DOMAIN-CONTAINING PROTEIN J"/>
    <property type="match status" value="1"/>
</dbReference>
<keyword evidence="4" id="KW-1185">Reference proteome</keyword>
<dbReference type="InterPro" id="IPR029362">
    <property type="entry name" value="IQCJ-SCHIP1_N"/>
</dbReference>
<evidence type="ECO:0000256" key="1">
    <source>
        <dbReference type="SAM" id="MobiDB-lite"/>
    </source>
</evidence>
<sequence>MLRPLSSTLPVLTSTPQPNVKGASRSEGTRGPVPLQGRVSLEELKRLQHTLEQVNDGKDLLQSHQLAMDEENNIEKYHINLQPLESKVKIIQRAWREYLQRQDLPHQEQLDKRSPSPPSLSSDKMSRSISMNTFSDSSTPHKLPGVQLCWILSWILHTPGGKKVVGYLNNERLKGSRAQKINESLGTTKCMSLQQDGQFDTLQLSSSKINSKIISVDDKMSNKTFLNNASVGKFHGDMVPERIESNFIVLLERGLALV</sequence>
<evidence type="ECO:0000313" key="4">
    <source>
        <dbReference type="Proteomes" id="UP001623348"/>
    </source>
</evidence>
<dbReference type="Pfam" id="PF15157">
    <property type="entry name" value="IQCJ-SCHIP1"/>
    <property type="match status" value="1"/>
</dbReference>
<dbReference type="InterPro" id="IPR053113">
    <property type="entry name" value="IQ_domain_protein"/>
</dbReference>
<dbReference type="PANTHER" id="PTHR35976:SF1">
    <property type="entry name" value="IQ DOMAIN-CONTAINING PROTEIN J"/>
    <property type="match status" value="1"/>
</dbReference>
<feature type="compositionally biased region" description="Polar residues" evidence="1">
    <location>
        <begin position="119"/>
        <end position="139"/>
    </location>
</feature>
<reference evidence="3 4" key="1">
    <citation type="submission" date="2024-06" db="EMBL/GenBank/DDBJ databases">
        <title>The draft genome of Grus japonensis, version 3.</title>
        <authorList>
            <person name="Nabeshima K."/>
            <person name="Suzuki S."/>
            <person name="Onuma M."/>
        </authorList>
    </citation>
    <scope>NUCLEOTIDE SEQUENCE [LARGE SCALE GENOMIC DNA]</scope>
    <source>
        <strain evidence="3 4">451A</strain>
    </source>
</reference>
<evidence type="ECO:0000259" key="2">
    <source>
        <dbReference type="Pfam" id="PF15157"/>
    </source>
</evidence>
<protein>
    <submittedName>
        <fullName evidence="3">IQCJ-SCHIP1 readthrough transcript protein</fullName>
    </submittedName>
</protein>